<comment type="similarity">
    <text evidence="2">Belongs to the raftlin family.</text>
</comment>
<evidence type="ECO:0000256" key="2">
    <source>
        <dbReference type="ARBA" id="ARBA00006390"/>
    </source>
</evidence>
<dbReference type="EMBL" id="JBBHLL010000011">
    <property type="protein sequence ID" value="KAK7832126.1"/>
    <property type="molecule type" value="Genomic_DNA"/>
</dbReference>
<evidence type="ECO:0000313" key="9">
    <source>
        <dbReference type="Proteomes" id="UP001488838"/>
    </source>
</evidence>
<keyword evidence="4" id="KW-0519">Myristate</keyword>
<dbReference type="Pfam" id="PF15250">
    <property type="entry name" value="Raftlin"/>
    <property type="match status" value="1"/>
</dbReference>
<keyword evidence="5" id="KW-0472">Membrane</keyword>
<evidence type="ECO:0000256" key="7">
    <source>
        <dbReference type="ARBA" id="ARBA00023288"/>
    </source>
</evidence>
<evidence type="ECO:0000256" key="4">
    <source>
        <dbReference type="ARBA" id="ARBA00022707"/>
    </source>
</evidence>
<accession>A0AAW0K0W7</accession>
<sequence>MPTSTNPEVIKINSVLDIVAKVEDYYLKGYVVGAIHPVIQPMGHRKHLPASHLYRVVLSRLKANFHTHVGGKEWFASDHGHALLAAPSIQQPPVDKGKQDS</sequence>
<comment type="subcellular location">
    <subcellularLocation>
        <location evidence="1">Cell membrane</location>
        <topology evidence="1">Lipid-anchor</topology>
    </subcellularLocation>
</comment>
<reference evidence="8 9" key="1">
    <citation type="journal article" date="2023" name="bioRxiv">
        <title>Conserved and derived expression patterns and positive selection on dental genes reveal complex evolutionary context of ever-growing rodent molars.</title>
        <authorList>
            <person name="Calamari Z.T."/>
            <person name="Song A."/>
            <person name="Cohen E."/>
            <person name="Akter M."/>
            <person name="Roy R.D."/>
            <person name="Hallikas O."/>
            <person name="Christensen M.M."/>
            <person name="Li P."/>
            <person name="Marangoni P."/>
            <person name="Jernvall J."/>
            <person name="Klein O.D."/>
        </authorList>
    </citation>
    <scope>NUCLEOTIDE SEQUENCE [LARGE SCALE GENOMIC DNA]</scope>
    <source>
        <strain evidence="8">V071</strain>
    </source>
</reference>
<protein>
    <submittedName>
        <fullName evidence="8">Uncharacterized protein</fullName>
    </submittedName>
</protein>
<organism evidence="8 9">
    <name type="scientific">Myodes glareolus</name>
    <name type="common">Bank vole</name>
    <name type="synonym">Clethrionomys glareolus</name>
    <dbReference type="NCBI Taxonomy" id="447135"/>
    <lineage>
        <taxon>Eukaryota</taxon>
        <taxon>Metazoa</taxon>
        <taxon>Chordata</taxon>
        <taxon>Craniata</taxon>
        <taxon>Vertebrata</taxon>
        <taxon>Euteleostomi</taxon>
        <taxon>Mammalia</taxon>
        <taxon>Eutheria</taxon>
        <taxon>Euarchontoglires</taxon>
        <taxon>Glires</taxon>
        <taxon>Rodentia</taxon>
        <taxon>Myomorpha</taxon>
        <taxon>Muroidea</taxon>
        <taxon>Cricetidae</taxon>
        <taxon>Arvicolinae</taxon>
        <taxon>Myodes</taxon>
    </lineage>
</organism>
<keyword evidence="3" id="KW-1003">Cell membrane</keyword>
<name>A0AAW0K0W7_MYOGA</name>
<keyword evidence="7" id="KW-0449">Lipoprotein</keyword>
<comment type="caution">
    <text evidence="8">The sequence shown here is derived from an EMBL/GenBank/DDBJ whole genome shotgun (WGS) entry which is preliminary data.</text>
</comment>
<evidence type="ECO:0000256" key="1">
    <source>
        <dbReference type="ARBA" id="ARBA00004193"/>
    </source>
</evidence>
<dbReference type="Proteomes" id="UP001488838">
    <property type="component" value="Unassembled WGS sequence"/>
</dbReference>
<dbReference type="AlphaFoldDB" id="A0AAW0K0W7"/>
<dbReference type="GO" id="GO:0005886">
    <property type="term" value="C:plasma membrane"/>
    <property type="evidence" value="ECO:0007669"/>
    <property type="project" value="UniProtKB-SubCell"/>
</dbReference>
<evidence type="ECO:0000256" key="3">
    <source>
        <dbReference type="ARBA" id="ARBA00022475"/>
    </source>
</evidence>
<evidence type="ECO:0000313" key="8">
    <source>
        <dbReference type="EMBL" id="KAK7832126.1"/>
    </source>
</evidence>
<dbReference type="InterPro" id="IPR028169">
    <property type="entry name" value="Raftlin"/>
</dbReference>
<keyword evidence="9" id="KW-1185">Reference proteome</keyword>
<proteinExistence type="inferred from homology"/>
<dbReference type="PANTHER" id="PTHR17601:SF1">
    <property type="entry name" value="RAFTLIN-2"/>
    <property type="match status" value="1"/>
</dbReference>
<keyword evidence="6" id="KW-0564">Palmitate</keyword>
<gene>
    <name evidence="8" type="ORF">U0070_015273</name>
</gene>
<evidence type="ECO:0000256" key="5">
    <source>
        <dbReference type="ARBA" id="ARBA00023136"/>
    </source>
</evidence>
<dbReference type="PANTHER" id="PTHR17601">
    <property type="entry name" value="RAFTLIN-RELATED"/>
    <property type="match status" value="1"/>
</dbReference>
<evidence type="ECO:0000256" key="6">
    <source>
        <dbReference type="ARBA" id="ARBA00023139"/>
    </source>
</evidence>